<keyword evidence="1" id="KW-1133">Transmembrane helix</keyword>
<dbReference type="EMBL" id="GGFL01010635">
    <property type="protein sequence ID" value="MBW74813.1"/>
    <property type="molecule type" value="Transcribed_RNA"/>
</dbReference>
<feature type="transmembrane region" description="Helical" evidence="1">
    <location>
        <begin position="6"/>
        <end position="24"/>
    </location>
</feature>
<dbReference type="AlphaFoldDB" id="A0A2M4DB60"/>
<evidence type="ECO:0000256" key="1">
    <source>
        <dbReference type="SAM" id="Phobius"/>
    </source>
</evidence>
<organism evidence="2">
    <name type="scientific">Anopheles darlingi</name>
    <name type="common">Mosquito</name>
    <dbReference type="NCBI Taxonomy" id="43151"/>
    <lineage>
        <taxon>Eukaryota</taxon>
        <taxon>Metazoa</taxon>
        <taxon>Ecdysozoa</taxon>
        <taxon>Arthropoda</taxon>
        <taxon>Hexapoda</taxon>
        <taxon>Insecta</taxon>
        <taxon>Pterygota</taxon>
        <taxon>Neoptera</taxon>
        <taxon>Endopterygota</taxon>
        <taxon>Diptera</taxon>
        <taxon>Nematocera</taxon>
        <taxon>Culicoidea</taxon>
        <taxon>Culicidae</taxon>
        <taxon>Anophelinae</taxon>
        <taxon>Anopheles</taxon>
    </lineage>
</organism>
<protein>
    <submittedName>
        <fullName evidence="2">Putative secreted protein</fullName>
    </submittedName>
</protein>
<sequence>MSPTGGIQLSFSFFVFFFCLFRHLTHREDKNVCVCVCGTDSLPGQIWLEAILQDCHPCPPWCTREGNPWY</sequence>
<evidence type="ECO:0000313" key="2">
    <source>
        <dbReference type="EMBL" id="MBW74813.1"/>
    </source>
</evidence>
<reference evidence="2" key="1">
    <citation type="submission" date="2018-01" db="EMBL/GenBank/DDBJ databases">
        <title>An insight into the sialome of Amazonian anophelines.</title>
        <authorList>
            <person name="Ribeiro J.M."/>
            <person name="Scarpassa V."/>
            <person name="Calvo E."/>
        </authorList>
    </citation>
    <scope>NUCLEOTIDE SEQUENCE</scope>
</reference>
<name>A0A2M4DB60_ANODA</name>
<accession>A0A2M4DB60</accession>
<keyword evidence="1" id="KW-0472">Membrane</keyword>
<proteinExistence type="predicted"/>
<keyword evidence="1" id="KW-0812">Transmembrane</keyword>